<feature type="region of interest" description="Disordered" evidence="1">
    <location>
        <begin position="207"/>
        <end position="234"/>
    </location>
</feature>
<evidence type="ECO:0000313" key="2">
    <source>
        <dbReference type="Ensembl" id="ENSANIP00000011578.1"/>
    </source>
</evidence>
<evidence type="ECO:0000256" key="1">
    <source>
        <dbReference type="SAM" id="MobiDB-lite"/>
    </source>
</evidence>
<dbReference type="InterPro" id="IPR013761">
    <property type="entry name" value="SAM/pointed_sf"/>
</dbReference>
<feature type="region of interest" description="Disordered" evidence="1">
    <location>
        <begin position="1"/>
        <end position="185"/>
    </location>
</feature>
<dbReference type="Gene3D" id="1.10.150.50">
    <property type="entry name" value="Transcription Factor, Ets-1"/>
    <property type="match status" value="1"/>
</dbReference>
<dbReference type="SUPFAM" id="SSF47769">
    <property type="entry name" value="SAM/Pointed domain"/>
    <property type="match status" value="1"/>
</dbReference>
<accession>A0A8B9MRE7</accession>
<evidence type="ECO:0000313" key="3">
    <source>
        <dbReference type="Proteomes" id="UP000694541"/>
    </source>
</evidence>
<feature type="compositionally biased region" description="Pro residues" evidence="1">
    <location>
        <begin position="73"/>
        <end position="89"/>
    </location>
</feature>
<reference evidence="2" key="2">
    <citation type="submission" date="2025-09" db="UniProtKB">
        <authorList>
            <consortium name="Ensembl"/>
        </authorList>
    </citation>
    <scope>IDENTIFICATION</scope>
</reference>
<sequence length="371" mass="38336">GVPGSGCREGSAQPDEEAAGVSVASTAGAGSLGQRVQGVPGRPGRLPQGAGRRVQVSRGILPAACFPNSSEAAPPPLPQVTTRPPPPPAGQHRALRPVSAPAARGVRRGVRQALKAGGGRPAAGRAVRRERGAGTGDGRRRRRGKRCGPQPALPPHGASRPPAQGGGQRWPLTSPQRRSPSRRAERALRLRGGGGGMGSPAAVVAGWGAAPAKRARREGSPEGPRGPTAESDRCDPRLWDTERLCQHLSCCGVGEPSLLRRFRESGVTGSMLLDLPACALEVTRVCLPAERLKVLACLNKLRQQHVDVMKVALAPSWEGTTSRALLVLSSCLSPCLSASPPFGLVVPAGAVVVPFLCRAANSEPFSIVGGL</sequence>
<protein>
    <recommendedName>
        <fullName evidence="4">SAM domain-containing protein</fullName>
    </recommendedName>
</protein>
<name>A0A8B9MRE7_9AVES</name>
<dbReference type="AlphaFoldDB" id="A0A8B9MRE7"/>
<proteinExistence type="predicted"/>
<keyword evidence="3" id="KW-1185">Reference proteome</keyword>
<feature type="compositionally biased region" description="Low complexity" evidence="1">
    <location>
        <begin position="19"/>
        <end position="29"/>
    </location>
</feature>
<reference evidence="2" key="1">
    <citation type="submission" date="2025-08" db="UniProtKB">
        <authorList>
            <consortium name="Ensembl"/>
        </authorList>
    </citation>
    <scope>IDENTIFICATION</scope>
</reference>
<dbReference type="CDD" id="cd09508">
    <property type="entry name" value="SAM_HD"/>
    <property type="match status" value="1"/>
</dbReference>
<evidence type="ECO:0008006" key="4">
    <source>
        <dbReference type="Google" id="ProtNLM"/>
    </source>
</evidence>
<dbReference type="Proteomes" id="UP000694541">
    <property type="component" value="Unplaced"/>
</dbReference>
<organism evidence="2 3">
    <name type="scientific">Accipiter nisus</name>
    <name type="common">Eurasian sparrowhawk</name>
    <dbReference type="NCBI Taxonomy" id="211598"/>
    <lineage>
        <taxon>Eukaryota</taxon>
        <taxon>Metazoa</taxon>
        <taxon>Chordata</taxon>
        <taxon>Craniata</taxon>
        <taxon>Vertebrata</taxon>
        <taxon>Euteleostomi</taxon>
        <taxon>Archelosauria</taxon>
        <taxon>Archosauria</taxon>
        <taxon>Dinosauria</taxon>
        <taxon>Saurischia</taxon>
        <taxon>Theropoda</taxon>
        <taxon>Coelurosauria</taxon>
        <taxon>Aves</taxon>
        <taxon>Neognathae</taxon>
        <taxon>Neoaves</taxon>
        <taxon>Telluraves</taxon>
        <taxon>Accipitrimorphae</taxon>
        <taxon>Accipitriformes</taxon>
        <taxon>Accipitridae</taxon>
        <taxon>Accipitrinae</taxon>
        <taxon>Accipiter</taxon>
    </lineage>
</organism>
<dbReference type="Ensembl" id="ENSANIT00000011976.1">
    <property type="protein sequence ID" value="ENSANIP00000011578.1"/>
    <property type="gene ID" value="ENSANIG00000007833.1"/>
</dbReference>